<sequence length="281" mass="32779">MDEDLKRLIPPLIIFVLLVQVVHLHFEISELKNEIKGLKSQQRQYTQIIWSEYGRDIYATIEYLQKTRPDIMKILRNASLAVSEISTQNFHARYDAKEGVLWVWYDPYSYIERDIVYIELTVYYQNGTRVKDFPEIEYQVNHTTGEVLGVPRNTAERTVERAYLRLRKNITASIGLKIIQEASWQSLGVFPDDGKWVVVEMKCASTKNISLCWFVIGEVDKKTGMLRKLEVTRPFQESDEKEVELRMMKESNYSNPTAREIKRSILNMSGGLLLNITFPNS</sequence>
<reference evidence="1 2" key="2">
    <citation type="journal article" date="2016" name="Int. J. Syst. Evol. Microbiol.">
        <title>Pyrococcus kukulkanii sp. nov., a hyperthermophilic, piezophilic archaeon isolated from a deep-sea hydrothermal vent.</title>
        <authorList>
            <person name="Callac N."/>
            <person name="Oger P."/>
            <person name="Lesongeur F."/>
            <person name="Rattray J.E."/>
            <person name="Vannier P."/>
            <person name="Michoud G."/>
            <person name="Beauverger M."/>
            <person name="Gayet N."/>
            <person name="Rouxel O."/>
            <person name="Jebbar M."/>
            <person name="Godfroy A."/>
        </authorList>
    </citation>
    <scope>NUCLEOTIDE SEQUENCE [LARGE SCALE GENOMIC DNA]</scope>
    <source>
        <strain evidence="1 2">NCB100</strain>
    </source>
</reference>
<dbReference type="Proteomes" id="UP000070587">
    <property type="component" value="Chromosome"/>
</dbReference>
<reference evidence="2" key="1">
    <citation type="submission" date="2015-02" db="EMBL/GenBank/DDBJ databases">
        <title>Pyrococcus kukulkanii sp. nov., a novel hyperthermophilic archaeon isolated from a deep-sea hydrothermal vent at the Guaymas Basin.</title>
        <authorList>
            <person name="Oger P.M."/>
            <person name="Callac N."/>
            <person name="Jebbar M."/>
            <person name="Godfroy A."/>
        </authorList>
    </citation>
    <scope>NUCLEOTIDE SEQUENCE [LARGE SCALE GENOMIC DNA]</scope>
    <source>
        <strain evidence="2">NCB100</strain>
    </source>
</reference>
<protein>
    <submittedName>
        <fullName evidence="1">Uncharacterized protein</fullName>
    </submittedName>
</protein>
<dbReference type="RefSeq" id="WP_068323311.1">
    <property type="nucleotide sequence ID" value="NZ_CP010835.1"/>
</dbReference>
<name>A0A127BAU6_9EURY</name>
<evidence type="ECO:0000313" key="2">
    <source>
        <dbReference type="Proteomes" id="UP000070587"/>
    </source>
</evidence>
<dbReference type="OrthoDB" id="101395at2157"/>
<dbReference type="AlphaFoldDB" id="A0A127BAU6"/>
<dbReference type="KEGG" id="pyc:TQ32_08075"/>
<dbReference type="STRING" id="1609559.TQ32_08075"/>
<organism evidence="1 2">
    <name type="scientific">Pyrococcus kukulkanii</name>
    <dbReference type="NCBI Taxonomy" id="1609559"/>
    <lineage>
        <taxon>Archaea</taxon>
        <taxon>Methanobacteriati</taxon>
        <taxon>Methanobacteriota</taxon>
        <taxon>Thermococci</taxon>
        <taxon>Thermococcales</taxon>
        <taxon>Thermococcaceae</taxon>
        <taxon>Pyrococcus</taxon>
    </lineage>
</organism>
<dbReference type="EMBL" id="CP010835">
    <property type="protein sequence ID" value="AMM54443.1"/>
    <property type="molecule type" value="Genomic_DNA"/>
</dbReference>
<accession>A0A127BAU6</accession>
<dbReference type="PATRIC" id="fig|1609559.3.peg.1687"/>
<dbReference type="GeneID" id="28491786"/>
<evidence type="ECO:0000313" key="1">
    <source>
        <dbReference type="EMBL" id="AMM54443.1"/>
    </source>
</evidence>
<gene>
    <name evidence="1" type="ORF">TQ32_08075</name>
</gene>
<proteinExistence type="predicted"/>